<comment type="subcellular location">
    <subcellularLocation>
        <location evidence="1">Membrane</location>
        <topology evidence="1">Multi-pass membrane protein</topology>
    </subcellularLocation>
</comment>
<keyword evidence="3 5" id="KW-1133">Transmembrane helix</keyword>
<dbReference type="PANTHER" id="PTHR11132">
    <property type="entry name" value="SOLUTE CARRIER FAMILY 35"/>
    <property type="match status" value="1"/>
</dbReference>
<feature type="transmembrane region" description="Helical" evidence="5">
    <location>
        <begin position="146"/>
        <end position="162"/>
    </location>
</feature>
<evidence type="ECO:0000256" key="5">
    <source>
        <dbReference type="SAM" id="Phobius"/>
    </source>
</evidence>
<organism evidence="9 10">
    <name type="scientific">Dinothrombium tinctorium</name>
    <dbReference type="NCBI Taxonomy" id="1965070"/>
    <lineage>
        <taxon>Eukaryota</taxon>
        <taxon>Metazoa</taxon>
        <taxon>Ecdysozoa</taxon>
        <taxon>Arthropoda</taxon>
        <taxon>Chelicerata</taxon>
        <taxon>Arachnida</taxon>
        <taxon>Acari</taxon>
        <taxon>Acariformes</taxon>
        <taxon>Trombidiformes</taxon>
        <taxon>Prostigmata</taxon>
        <taxon>Anystina</taxon>
        <taxon>Parasitengona</taxon>
        <taxon>Trombidioidea</taxon>
        <taxon>Trombidiidae</taxon>
        <taxon>Dinothrombium</taxon>
    </lineage>
</organism>
<dbReference type="EMBL" id="NCKU01001905">
    <property type="protein sequence ID" value="RWS10944.1"/>
    <property type="molecule type" value="Genomic_DNA"/>
</dbReference>
<dbReference type="OrthoDB" id="5547497at2759"/>
<dbReference type="SUPFAM" id="SSF103481">
    <property type="entry name" value="Multidrug resistance efflux transporter EmrE"/>
    <property type="match status" value="1"/>
</dbReference>
<dbReference type="Proteomes" id="UP000285301">
    <property type="component" value="Unassembled WGS sequence"/>
</dbReference>
<feature type="transmembrane region" description="Helical" evidence="5">
    <location>
        <begin position="14"/>
        <end position="33"/>
    </location>
</feature>
<gene>
    <name evidence="7" type="ORF">B4U79_07183</name>
    <name evidence="8" type="ORF">B4U79_12615</name>
    <name evidence="9" type="ORF">B4U79_13472</name>
</gene>
<evidence type="ECO:0000256" key="1">
    <source>
        <dbReference type="ARBA" id="ARBA00004141"/>
    </source>
</evidence>
<feature type="transmembrane region" description="Helical" evidence="5">
    <location>
        <begin position="243"/>
        <end position="263"/>
    </location>
</feature>
<evidence type="ECO:0000313" key="10">
    <source>
        <dbReference type="Proteomes" id="UP000285301"/>
    </source>
</evidence>
<evidence type="ECO:0000313" key="7">
    <source>
        <dbReference type="EMBL" id="RWS10944.1"/>
    </source>
</evidence>
<evidence type="ECO:0000259" key="6">
    <source>
        <dbReference type="Pfam" id="PF03151"/>
    </source>
</evidence>
<dbReference type="EMBL" id="NCKU01001883">
    <property type="protein sequence ID" value="RWS11012.1"/>
    <property type="molecule type" value="Genomic_DNA"/>
</dbReference>
<dbReference type="AlphaFoldDB" id="A0A443R8N6"/>
<reference evidence="9" key="2">
    <citation type="submission" date="2018-11" db="EMBL/GenBank/DDBJ databases">
        <title>Trombidioid mite genomics.</title>
        <authorList>
            <person name="Dong X."/>
        </authorList>
    </citation>
    <scope>NUCLEOTIDE SEQUENCE</scope>
    <source>
        <strain evidence="9">UoL-WK</strain>
    </source>
</reference>
<reference evidence="9 10" key="1">
    <citation type="journal article" date="2018" name="Gigascience">
        <title>Genomes of trombidid mites reveal novel predicted allergens and laterally-transferred genes associated with secondary metabolism.</title>
        <authorList>
            <person name="Dong X."/>
            <person name="Chaisiri K."/>
            <person name="Xia D."/>
            <person name="Armstrong S.D."/>
            <person name="Fang Y."/>
            <person name="Donnelly M.J."/>
            <person name="Kadowaki T."/>
            <person name="McGarry J.W."/>
            <person name="Darby A.C."/>
            <person name="Makepeace B.L."/>
        </authorList>
    </citation>
    <scope>NUCLEOTIDE SEQUENCE [LARGE SCALE GENOMIC DNA]</scope>
    <source>
        <strain evidence="9">UoL-WK</strain>
    </source>
</reference>
<dbReference type="STRING" id="1965070.A0A443R8N6"/>
<evidence type="ECO:0000313" key="9">
    <source>
        <dbReference type="EMBL" id="RWS11641.1"/>
    </source>
</evidence>
<evidence type="ECO:0000313" key="8">
    <source>
        <dbReference type="EMBL" id="RWS11012.1"/>
    </source>
</evidence>
<feature type="transmembrane region" description="Helical" evidence="5">
    <location>
        <begin position="204"/>
        <end position="223"/>
    </location>
</feature>
<keyword evidence="10" id="KW-1185">Reference proteome</keyword>
<feature type="transmembrane region" description="Helical" evidence="5">
    <location>
        <begin position="53"/>
        <end position="73"/>
    </location>
</feature>
<sequence>MKGEEINPSLLKKYVEITLVVLLYWFVSISLVFMNKHLLSSQSVKLEAPLFVTFYQCCCSALLCLFLSVISKLKLIAMFNFPHMTHSLATAKSVFPLSLVFVGMITFNNLSLKYVGVAFYFVGRSLTTVFNVIFTFTFLGEKTSRKAIICCCVIVFGFFLGVDQENVSGSLSTFGVVCGVLASVFVSLNSIFTKRVLPAVDDNIWLLTFYNNINAILLFIPLMLVSGEFPVVIDYPRLGDIQFWYLMTMSGIFGFAISFVTGLQIKVTSPLTHTISGTAKACTQTILACIWYNEVKSMLWWISNFLVMFGSAAYTRVKQIEMASAYMKSRLPKV</sequence>
<dbReference type="EMBL" id="NCKU01001620">
    <property type="protein sequence ID" value="RWS11641.1"/>
    <property type="molecule type" value="Genomic_DNA"/>
</dbReference>
<proteinExistence type="predicted"/>
<evidence type="ECO:0000256" key="3">
    <source>
        <dbReference type="ARBA" id="ARBA00022989"/>
    </source>
</evidence>
<dbReference type="Pfam" id="PF03151">
    <property type="entry name" value="TPT"/>
    <property type="match status" value="1"/>
</dbReference>
<dbReference type="GO" id="GO:0016020">
    <property type="term" value="C:membrane"/>
    <property type="evidence" value="ECO:0007669"/>
    <property type="project" value="UniProtKB-SubCell"/>
</dbReference>
<protein>
    <submittedName>
        <fullName evidence="9">GDP-fucose transporter 1-like protein</fullName>
    </submittedName>
</protein>
<evidence type="ECO:0000256" key="4">
    <source>
        <dbReference type="ARBA" id="ARBA00023136"/>
    </source>
</evidence>
<keyword evidence="2 5" id="KW-0812">Transmembrane</keyword>
<feature type="transmembrane region" description="Helical" evidence="5">
    <location>
        <begin position="118"/>
        <end position="139"/>
    </location>
</feature>
<dbReference type="InterPro" id="IPR004853">
    <property type="entry name" value="Sugar_P_trans_dom"/>
</dbReference>
<keyword evidence="4 5" id="KW-0472">Membrane</keyword>
<comment type="caution">
    <text evidence="9">The sequence shown here is derived from an EMBL/GenBank/DDBJ whole genome shotgun (WGS) entry which is preliminary data.</text>
</comment>
<name>A0A443R8N6_9ACAR</name>
<dbReference type="InterPro" id="IPR050186">
    <property type="entry name" value="TPT_transporter"/>
</dbReference>
<dbReference type="InterPro" id="IPR037185">
    <property type="entry name" value="EmrE-like"/>
</dbReference>
<feature type="transmembrane region" description="Helical" evidence="5">
    <location>
        <begin position="94"/>
        <end position="112"/>
    </location>
</feature>
<feature type="transmembrane region" description="Helical" evidence="5">
    <location>
        <begin position="174"/>
        <end position="192"/>
    </location>
</feature>
<feature type="domain" description="Sugar phosphate transporter" evidence="6">
    <location>
        <begin position="16"/>
        <end position="314"/>
    </location>
</feature>
<accession>A0A443R8N6</accession>
<evidence type="ECO:0000256" key="2">
    <source>
        <dbReference type="ARBA" id="ARBA00022692"/>
    </source>
</evidence>